<accession>A0A1C5JSY8</accession>
<dbReference type="RefSeq" id="WP_089014674.1">
    <property type="nucleotide sequence ID" value="NZ_LT607754.1"/>
</dbReference>
<name>A0A1C5JSY8_9ACTN</name>
<reference evidence="2" key="1">
    <citation type="submission" date="2016-06" db="EMBL/GenBank/DDBJ databases">
        <authorList>
            <person name="Varghese N."/>
            <person name="Submissions Spin"/>
        </authorList>
    </citation>
    <scope>NUCLEOTIDE SEQUENCE [LARGE SCALE GENOMIC DNA]</scope>
    <source>
        <strain evidence="2">DSM 43819</strain>
    </source>
</reference>
<dbReference type="OrthoDB" id="6163890at2"/>
<evidence type="ECO:0000313" key="1">
    <source>
        <dbReference type="EMBL" id="SCG73369.1"/>
    </source>
</evidence>
<keyword evidence="2" id="KW-1185">Reference proteome</keyword>
<protein>
    <submittedName>
        <fullName evidence="1">Uncharacterized conserved protein</fullName>
    </submittedName>
</protein>
<dbReference type="EMBL" id="LT607754">
    <property type="protein sequence ID" value="SCG73369.1"/>
    <property type="molecule type" value="Genomic_DNA"/>
</dbReference>
<evidence type="ECO:0000313" key="2">
    <source>
        <dbReference type="Proteomes" id="UP000198221"/>
    </source>
</evidence>
<gene>
    <name evidence="1" type="ORF">GA0070613_5293</name>
</gene>
<proteinExistence type="predicted"/>
<organism evidence="1 2">
    <name type="scientific">Micromonospora inositola</name>
    <dbReference type="NCBI Taxonomy" id="47865"/>
    <lineage>
        <taxon>Bacteria</taxon>
        <taxon>Bacillati</taxon>
        <taxon>Actinomycetota</taxon>
        <taxon>Actinomycetes</taxon>
        <taxon>Micromonosporales</taxon>
        <taxon>Micromonosporaceae</taxon>
        <taxon>Micromonospora</taxon>
    </lineage>
</organism>
<dbReference type="Proteomes" id="UP000198221">
    <property type="component" value="Chromosome I"/>
</dbReference>
<dbReference type="AlphaFoldDB" id="A0A1C5JSY8"/>
<sequence>MDPSGSTPPRTPGELKQEILRVYNAVNQAIAGVGVSRQRVDLMDDRILILAQHQRVKALATLDPARRDITREVDVALLDEGKRRLAQELKDRIGLPVRVVLKDYDPNTEIAATVVVLDAPLSLTESRRHQ</sequence>